<dbReference type="Pfam" id="PF18741">
    <property type="entry name" value="MTES_1575"/>
    <property type="match status" value="1"/>
</dbReference>
<dbReference type="InterPro" id="IPR011335">
    <property type="entry name" value="Restrct_endonuc-II-like"/>
</dbReference>
<dbReference type="Pfam" id="PF13087">
    <property type="entry name" value="AAA_12"/>
    <property type="match status" value="1"/>
</dbReference>
<dbReference type="Pfam" id="PF13086">
    <property type="entry name" value="AAA_11"/>
    <property type="match status" value="1"/>
</dbReference>
<proteinExistence type="inferred from homology"/>
<dbReference type="EMBL" id="VTHL01000011">
    <property type="protein sequence ID" value="TYZ08846.1"/>
    <property type="molecule type" value="Genomic_DNA"/>
</dbReference>
<evidence type="ECO:0000313" key="10">
    <source>
        <dbReference type="EMBL" id="TYZ08846.1"/>
    </source>
</evidence>
<dbReference type="PANTHER" id="PTHR43788">
    <property type="entry name" value="DNA2/NAM7 HELICASE FAMILY MEMBER"/>
    <property type="match status" value="1"/>
</dbReference>
<evidence type="ECO:0000256" key="6">
    <source>
        <dbReference type="SAM" id="Coils"/>
    </source>
</evidence>
<dbReference type="InterPro" id="IPR050534">
    <property type="entry name" value="Coronavir_polyprotein_1ab"/>
</dbReference>
<sequence length="1550" mass="173428">MLSSSSSGRSVERERLLALLAYTKESVRLRTVPVADVTHHPFHVLEAQLDGLPGVWLNTKGPGLASGISPNAEVWLRVERLKEQAPPPIADLQLATLTELHNDPSRPPQLKNELSAQTALRLGLLPPEAATAVGYDPLVPVSIRRLAAAPLLESALSQYTKQQWQPWALSETQRRRTINWYSRLYALKQQLEGGLSETALELVWGMGVTVWQTGMSEVRYPLLTRLVELTLNPDDMALEVRPRQLPSRLELDAYVALDVAGLAQLEQGSRPLLENEPYLSPAEPSSYEAVLRLAAAVLDAQGRYLPDDAPNAARLLPRATPQLQVTDTWVLYARPRSNNVLLQDLDALHAQVERPAAELPAAVAALVRNPATYHTHNVLPSFRGLSLVGEPAPGSSVQELYFPLPFNDEQVRIVQLLEHAPGVVVQGPPGTGKTHTIANVICHYLALGRRVLVTSMKDPALAVLRDKLPVTVQPLAISLLTSEREGLKQFEHAVQRIAEEVQRLDPAATNRRVEDLVTQLDACHSQLAYIDRRIGYWGQQNLQALELDGEPVEAREAAREVVAALDVAEWLPDDLQCTPAFRPQFDDTHITALRAARCKVGADLPYRMVQLPELAELPEIPELLRTHHELCRSLALQAAVASGALPPLSVGSNPLEQVTEALAQITQVQHQLQVTAALPWLAVQWQRLDDAQHGDFYELLEELGQDLRTAVAKRQAFVARPVRLPYQAELDEELLAAVGNLAQGFRPFGLTGWFGKTTQKQRLAEIKILTGAPATSADWEHVEQFLLLLRHLHELVIRWNTLAAELALPPLTTAEPVPALQEALRYYERYEELGAIQAAEASLRDTLQQLLPTWAPARAAKLLPATLAAAAELLQQHQLRLHSEAAWTEREQYTQALQGASGPISEALRHFFNTILGQPAITDAELREQWAALAQELRRVHELREWLDTVTVVTERIACSGAPRWATQLREQPATGPTDALLPADWQRRWRLRRLNNHLCALDARAELQQLAADRERTEAKLARAYHEIIEQKTWLQLALNATPEVRSALQAYRNAVVKIGKGTGKSVGRYRHDARAAALVANAAIPCWIMPHYRVSESLPAELGAFDLVIIDEASQSNLLALPALLRARKVLIVGDDKQVGPGFSGLTQEKENELMNRFLNTQPSLYRPQLSPSHSIYQLFQVVFSDSQLPLREHFRCVGPIIEYSKREFYEHRLNPLRLPKASERLDPPLVDVLVEDGIRTGDTNPAEARFIVAEIKALVADPLFAGRSIGVISLLADKQAQLIWVELEREIGLEAMLHHQVACGDAHTFQGKERDIIFLSLVVSGKPKALGHKDDERRFNVAASRARDRMYLVRSVDVEDLSPADQLRRKLLAHFVSPYTQDEHQVGSLRTQCESEFEREVYDFLTERGYRVQPQVRVGQYRIDLVVEGENDQRLAVECDGDQYHGPDRWFDDLRRQRVLERAGWRFWRCFASAWVRWRSETEQSLLLHLAELGIRPTTKGSAPSSHVLARRYVAFPDLLQAPPAVSLAAETPPRQLPLTFPPLFEN</sequence>
<evidence type="ECO:0000259" key="8">
    <source>
        <dbReference type="Pfam" id="PF13087"/>
    </source>
</evidence>
<dbReference type="GO" id="GO:0016787">
    <property type="term" value="F:hydrolase activity"/>
    <property type="evidence" value="ECO:0007669"/>
    <property type="project" value="UniProtKB-KW"/>
</dbReference>
<name>A0A5D6UZK9_9BACT</name>
<evidence type="ECO:0000256" key="4">
    <source>
        <dbReference type="ARBA" id="ARBA00022806"/>
    </source>
</evidence>
<evidence type="ECO:0000259" key="7">
    <source>
        <dbReference type="Pfam" id="PF13086"/>
    </source>
</evidence>
<gene>
    <name evidence="10" type="ORF">FY528_11565</name>
</gene>
<evidence type="ECO:0000259" key="9">
    <source>
        <dbReference type="Pfam" id="PF18741"/>
    </source>
</evidence>
<comment type="caution">
    <text evidence="10">The sequence shown here is derived from an EMBL/GenBank/DDBJ whole genome shotgun (WGS) entry which is preliminary data.</text>
</comment>
<keyword evidence="4" id="KW-0347">Helicase</keyword>
<dbReference type="RefSeq" id="WP_149071171.1">
    <property type="nucleotide sequence ID" value="NZ_VTHL01000011.1"/>
</dbReference>
<accession>A0A5D6UZK9</accession>
<dbReference type="SUPFAM" id="SSF52540">
    <property type="entry name" value="P-loop containing nucleoside triphosphate hydrolases"/>
    <property type="match status" value="1"/>
</dbReference>
<evidence type="ECO:0000256" key="1">
    <source>
        <dbReference type="ARBA" id="ARBA00007913"/>
    </source>
</evidence>
<feature type="domain" description="Restriction endonuclease type II-like" evidence="9">
    <location>
        <begin position="1400"/>
        <end position="1490"/>
    </location>
</feature>
<evidence type="ECO:0000256" key="2">
    <source>
        <dbReference type="ARBA" id="ARBA00022741"/>
    </source>
</evidence>
<protein>
    <submittedName>
        <fullName evidence="10">DUF559 domain-containing protein</fullName>
    </submittedName>
</protein>
<feature type="coiled-coil region" evidence="6">
    <location>
        <begin position="1001"/>
        <end position="1028"/>
    </location>
</feature>
<dbReference type="CDD" id="cd18808">
    <property type="entry name" value="SF1_C_Upf1"/>
    <property type="match status" value="1"/>
</dbReference>
<dbReference type="GO" id="GO:0005524">
    <property type="term" value="F:ATP binding"/>
    <property type="evidence" value="ECO:0007669"/>
    <property type="project" value="UniProtKB-KW"/>
</dbReference>
<dbReference type="InterPro" id="IPR041677">
    <property type="entry name" value="DNA2/NAM7_AAA_11"/>
</dbReference>
<feature type="domain" description="DNA2/NAM7 helicase helicase" evidence="7">
    <location>
        <begin position="406"/>
        <end position="470"/>
    </location>
</feature>
<dbReference type="InterPro" id="IPR027417">
    <property type="entry name" value="P-loop_NTPase"/>
</dbReference>
<dbReference type="PANTHER" id="PTHR43788:SF8">
    <property type="entry name" value="DNA-BINDING PROTEIN SMUBP-2"/>
    <property type="match status" value="1"/>
</dbReference>
<dbReference type="GO" id="GO:0043139">
    <property type="term" value="F:5'-3' DNA helicase activity"/>
    <property type="evidence" value="ECO:0007669"/>
    <property type="project" value="TreeGrafter"/>
</dbReference>
<dbReference type="InterPro" id="IPR047187">
    <property type="entry name" value="SF1_C_Upf1"/>
</dbReference>
<feature type="domain" description="DNA2/NAM7 helicase-like C-terminal" evidence="8">
    <location>
        <begin position="1188"/>
        <end position="1356"/>
    </location>
</feature>
<dbReference type="Gene3D" id="3.40.960.10">
    <property type="entry name" value="VSR Endonuclease"/>
    <property type="match status" value="1"/>
</dbReference>
<keyword evidence="2" id="KW-0547">Nucleotide-binding</keyword>
<dbReference type="Proteomes" id="UP000322791">
    <property type="component" value="Unassembled WGS sequence"/>
</dbReference>
<dbReference type="InterPro" id="IPR041679">
    <property type="entry name" value="DNA2/NAM7-like_C"/>
</dbReference>
<organism evidence="10 11">
    <name type="scientific">Hymenobacter lutimineralis</name>
    <dbReference type="NCBI Taxonomy" id="2606448"/>
    <lineage>
        <taxon>Bacteria</taxon>
        <taxon>Pseudomonadati</taxon>
        <taxon>Bacteroidota</taxon>
        <taxon>Cytophagia</taxon>
        <taxon>Cytophagales</taxon>
        <taxon>Hymenobacteraceae</taxon>
        <taxon>Hymenobacter</taxon>
    </lineage>
</organism>
<evidence type="ECO:0000313" key="11">
    <source>
        <dbReference type="Proteomes" id="UP000322791"/>
    </source>
</evidence>
<dbReference type="SUPFAM" id="SSF52980">
    <property type="entry name" value="Restriction endonuclease-like"/>
    <property type="match status" value="1"/>
</dbReference>
<keyword evidence="11" id="KW-1185">Reference proteome</keyword>
<keyword evidence="3" id="KW-0378">Hydrolase</keyword>
<comment type="similarity">
    <text evidence="1">Belongs to the DNA2/NAM7 helicase family.</text>
</comment>
<keyword evidence="6" id="KW-0175">Coiled coil</keyword>
<keyword evidence="5" id="KW-0067">ATP-binding</keyword>
<dbReference type="Gene3D" id="3.40.50.300">
    <property type="entry name" value="P-loop containing nucleotide triphosphate hydrolases"/>
    <property type="match status" value="3"/>
</dbReference>
<dbReference type="InterPro" id="IPR049468">
    <property type="entry name" value="Restrct_endonuc-II-like_dom"/>
</dbReference>
<evidence type="ECO:0000256" key="3">
    <source>
        <dbReference type="ARBA" id="ARBA00022801"/>
    </source>
</evidence>
<evidence type="ECO:0000256" key="5">
    <source>
        <dbReference type="ARBA" id="ARBA00022840"/>
    </source>
</evidence>
<reference evidence="10 11" key="1">
    <citation type="submission" date="2019-08" db="EMBL/GenBank/DDBJ databases">
        <authorList>
            <person name="Seo M.-J."/>
        </authorList>
    </citation>
    <scope>NUCLEOTIDE SEQUENCE [LARGE SCALE GENOMIC DNA]</scope>
    <source>
        <strain evidence="10 11">KIGAM108</strain>
    </source>
</reference>